<organism evidence="1">
    <name type="scientific">Setaria italica</name>
    <name type="common">Foxtail millet</name>
    <name type="synonym">Panicum italicum</name>
    <dbReference type="NCBI Taxonomy" id="4555"/>
    <lineage>
        <taxon>Eukaryota</taxon>
        <taxon>Viridiplantae</taxon>
        <taxon>Streptophyta</taxon>
        <taxon>Embryophyta</taxon>
        <taxon>Tracheophyta</taxon>
        <taxon>Spermatophyta</taxon>
        <taxon>Magnoliopsida</taxon>
        <taxon>Liliopsida</taxon>
        <taxon>Poales</taxon>
        <taxon>Poaceae</taxon>
        <taxon>PACMAD clade</taxon>
        <taxon>Panicoideae</taxon>
        <taxon>Panicodae</taxon>
        <taxon>Paniceae</taxon>
        <taxon>Cenchrinae</taxon>
        <taxon>Setaria</taxon>
    </lineage>
</organism>
<proteinExistence type="predicted"/>
<dbReference type="EMBL" id="CM003535">
    <property type="protein sequence ID" value="RCV38881.1"/>
    <property type="molecule type" value="Genomic_DNA"/>
</dbReference>
<evidence type="ECO:0000313" key="1">
    <source>
        <dbReference type="EMBL" id="RCV38881.1"/>
    </source>
</evidence>
<accession>A0A368S935</accession>
<reference evidence="1" key="2">
    <citation type="submission" date="2015-07" db="EMBL/GenBank/DDBJ databases">
        <authorList>
            <person name="Noorani M."/>
        </authorList>
    </citation>
    <scope>NUCLEOTIDE SEQUENCE</scope>
    <source>
        <strain evidence="1">Yugu1</strain>
    </source>
</reference>
<dbReference type="AlphaFoldDB" id="A0A368S935"/>
<reference evidence="1" key="1">
    <citation type="journal article" date="2012" name="Nat. Biotechnol.">
        <title>Reference genome sequence of the model plant Setaria.</title>
        <authorList>
            <person name="Bennetzen J.L."/>
            <person name="Schmutz J."/>
            <person name="Wang H."/>
            <person name="Percifield R."/>
            <person name="Hawkins J."/>
            <person name="Pontaroli A.C."/>
            <person name="Estep M."/>
            <person name="Feng L."/>
            <person name="Vaughn J.N."/>
            <person name="Grimwood J."/>
            <person name="Jenkins J."/>
            <person name="Barry K."/>
            <person name="Lindquist E."/>
            <person name="Hellsten U."/>
            <person name="Deshpande S."/>
            <person name="Wang X."/>
            <person name="Wu X."/>
            <person name="Mitros T."/>
            <person name="Triplett J."/>
            <person name="Yang X."/>
            <person name="Ye C.Y."/>
            <person name="Mauro-Herrera M."/>
            <person name="Wang L."/>
            <person name="Li P."/>
            <person name="Sharma M."/>
            <person name="Sharma R."/>
            <person name="Ronald P.C."/>
            <person name="Panaud O."/>
            <person name="Kellogg E.A."/>
            <person name="Brutnell T.P."/>
            <person name="Doust A.N."/>
            <person name="Tuskan G.A."/>
            <person name="Rokhsar D."/>
            <person name="Devos K.M."/>
        </authorList>
    </citation>
    <scope>NUCLEOTIDE SEQUENCE [LARGE SCALE GENOMIC DNA]</scope>
    <source>
        <strain evidence="1">Yugu1</strain>
    </source>
</reference>
<sequence>MLEEAEMPKGSMANLDSRTVERKAFNSVHRCLLVLTDREHPSLRASHSYSPLPLQLHVQTPAQLPSSAVCSVGVREHSHCYRISAQWKSSCFSSQRINSNLYIFNSI</sequence>
<name>A0A368S935_SETIT</name>
<gene>
    <name evidence="1" type="ORF">SETIT_8G178000v2</name>
</gene>
<protein>
    <submittedName>
        <fullName evidence="1">Uncharacterized protein</fullName>
    </submittedName>
</protein>